<keyword evidence="3" id="KW-0804">Transcription</keyword>
<keyword evidence="2" id="KW-0238">DNA-binding</keyword>
<dbReference type="Pfam" id="PF09339">
    <property type="entry name" value="HTH_IclR"/>
    <property type="match status" value="1"/>
</dbReference>
<evidence type="ECO:0000256" key="2">
    <source>
        <dbReference type="ARBA" id="ARBA00023125"/>
    </source>
</evidence>
<keyword evidence="1" id="KW-0805">Transcription regulation</keyword>
<dbReference type="InterPro" id="IPR029016">
    <property type="entry name" value="GAF-like_dom_sf"/>
</dbReference>
<dbReference type="InterPro" id="IPR036390">
    <property type="entry name" value="WH_DNA-bd_sf"/>
</dbReference>
<dbReference type="PROSITE" id="PS51077">
    <property type="entry name" value="HTH_ICLR"/>
    <property type="match status" value="1"/>
</dbReference>
<sequence length="264" mass="28584">MKQAQDQRLVGADRVLAVLVELARRPEGVGLDEMARVVQSSKPTVHRALAALRRAGLAGQDSPGHYILGDEFLRLAFANHEARPDYLRVEPVLRALAERYHETAHYAVLDPAQDGASIVYRAKVDPTVGAMRLTSTVGGQNPAHSTAVGKLLLAYRLPDLAAVREWVAGRSLERRTARTATTAEDLHRRLRLVRKNGYSTDDRENEPDVNCLAVPVFLQSPTGPSGAISISAIAHRTPLRRLVADLPAIRAIVGEPAGGVALTP</sequence>
<dbReference type="Pfam" id="PF01614">
    <property type="entry name" value="IclR_C"/>
    <property type="match status" value="1"/>
</dbReference>
<evidence type="ECO:0000259" key="5">
    <source>
        <dbReference type="PROSITE" id="PS51078"/>
    </source>
</evidence>
<dbReference type="SMART" id="SM00346">
    <property type="entry name" value="HTH_ICLR"/>
    <property type="match status" value="1"/>
</dbReference>
<dbReference type="PANTHER" id="PTHR30136:SF24">
    <property type="entry name" value="HTH-TYPE TRANSCRIPTIONAL REPRESSOR ALLR"/>
    <property type="match status" value="1"/>
</dbReference>
<evidence type="ECO:0000256" key="1">
    <source>
        <dbReference type="ARBA" id="ARBA00023015"/>
    </source>
</evidence>
<evidence type="ECO:0000313" key="7">
    <source>
        <dbReference type="Proteomes" id="UP001596189"/>
    </source>
</evidence>
<dbReference type="InterPro" id="IPR014757">
    <property type="entry name" value="Tscrpt_reg_IclR_C"/>
</dbReference>
<dbReference type="Gene3D" id="1.10.10.10">
    <property type="entry name" value="Winged helix-like DNA-binding domain superfamily/Winged helix DNA-binding domain"/>
    <property type="match status" value="1"/>
</dbReference>
<dbReference type="SUPFAM" id="SSF46785">
    <property type="entry name" value="Winged helix' DNA-binding domain"/>
    <property type="match status" value="1"/>
</dbReference>
<feature type="domain" description="IclR-ED" evidence="5">
    <location>
        <begin position="71"/>
        <end position="262"/>
    </location>
</feature>
<dbReference type="Gene3D" id="3.30.450.40">
    <property type="match status" value="1"/>
</dbReference>
<feature type="domain" description="HTH iclR-type" evidence="4">
    <location>
        <begin position="9"/>
        <end position="70"/>
    </location>
</feature>
<name>A0ABW1JJ59_9ACTN</name>
<protein>
    <submittedName>
        <fullName evidence="6">IclR family transcriptional regulator</fullName>
    </submittedName>
</protein>
<dbReference type="EMBL" id="JBHSRD010000008">
    <property type="protein sequence ID" value="MFC6008907.1"/>
    <property type="molecule type" value="Genomic_DNA"/>
</dbReference>
<dbReference type="Proteomes" id="UP001596189">
    <property type="component" value="Unassembled WGS sequence"/>
</dbReference>
<dbReference type="RefSeq" id="WP_345717443.1">
    <property type="nucleotide sequence ID" value="NZ_BAABFP010000007.1"/>
</dbReference>
<dbReference type="InterPro" id="IPR036388">
    <property type="entry name" value="WH-like_DNA-bd_sf"/>
</dbReference>
<proteinExistence type="predicted"/>
<dbReference type="PROSITE" id="PS51078">
    <property type="entry name" value="ICLR_ED"/>
    <property type="match status" value="1"/>
</dbReference>
<evidence type="ECO:0000256" key="3">
    <source>
        <dbReference type="ARBA" id="ARBA00023163"/>
    </source>
</evidence>
<organism evidence="6 7">
    <name type="scientific">Angustibacter luteus</name>
    <dbReference type="NCBI Taxonomy" id="658456"/>
    <lineage>
        <taxon>Bacteria</taxon>
        <taxon>Bacillati</taxon>
        <taxon>Actinomycetota</taxon>
        <taxon>Actinomycetes</taxon>
        <taxon>Kineosporiales</taxon>
        <taxon>Kineosporiaceae</taxon>
    </lineage>
</organism>
<reference evidence="7" key="1">
    <citation type="journal article" date="2019" name="Int. J. Syst. Evol. Microbiol.">
        <title>The Global Catalogue of Microorganisms (GCM) 10K type strain sequencing project: providing services to taxonomists for standard genome sequencing and annotation.</title>
        <authorList>
            <consortium name="The Broad Institute Genomics Platform"/>
            <consortium name="The Broad Institute Genome Sequencing Center for Infectious Disease"/>
            <person name="Wu L."/>
            <person name="Ma J."/>
        </authorList>
    </citation>
    <scope>NUCLEOTIDE SEQUENCE [LARGE SCALE GENOMIC DNA]</scope>
    <source>
        <strain evidence="7">KACC 14249</strain>
    </source>
</reference>
<evidence type="ECO:0000313" key="6">
    <source>
        <dbReference type="EMBL" id="MFC6008907.1"/>
    </source>
</evidence>
<gene>
    <name evidence="6" type="ORF">ACFQDO_17375</name>
</gene>
<dbReference type="InterPro" id="IPR050707">
    <property type="entry name" value="HTH_MetabolicPath_Reg"/>
</dbReference>
<accession>A0ABW1JJ59</accession>
<dbReference type="PANTHER" id="PTHR30136">
    <property type="entry name" value="HELIX-TURN-HELIX TRANSCRIPTIONAL REGULATOR, ICLR FAMILY"/>
    <property type="match status" value="1"/>
</dbReference>
<comment type="caution">
    <text evidence="6">The sequence shown here is derived from an EMBL/GenBank/DDBJ whole genome shotgun (WGS) entry which is preliminary data.</text>
</comment>
<dbReference type="SUPFAM" id="SSF55781">
    <property type="entry name" value="GAF domain-like"/>
    <property type="match status" value="1"/>
</dbReference>
<keyword evidence="7" id="KW-1185">Reference proteome</keyword>
<evidence type="ECO:0000259" key="4">
    <source>
        <dbReference type="PROSITE" id="PS51077"/>
    </source>
</evidence>
<dbReference type="InterPro" id="IPR005471">
    <property type="entry name" value="Tscrpt_reg_IclR_N"/>
</dbReference>